<feature type="region of interest" description="Disordered" evidence="1">
    <location>
        <begin position="362"/>
        <end position="383"/>
    </location>
</feature>
<dbReference type="EMBL" id="CAADHY010000027">
    <property type="protein sequence ID" value="VFR30427.1"/>
    <property type="molecule type" value="Genomic_DNA"/>
</dbReference>
<name>A0A484Q0R3_9ZZZZ</name>
<evidence type="ECO:0000313" key="4">
    <source>
        <dbReference type="EMBL" id="VFR57153.1"/>
    </source>
</evidence>
<protein>
    <submittedName>
        <fullName evidence="2">Uncharacterized protein</fullName>
    </submittedName>
</protein>
<dbReference type="EMBL" id="CAADID010000023">
    <property type="protein sequence ID" value="VFR73777.1"/>
    <property type="molecule type" value="Genomic_DNA"/>
</dbReference>
<evidence type="ECO:0000313" key="6">
    <source>
        <dbReference type="EMBL" id="VFR73777.1"/>
    </source>
</evidence>
<organism evidence="2">
    <name type="scientific">plant metagenome</name>
    <dbReference type="NCBI Taxonomy" id="1297885"/>
    <lineage>
        <taxon>unclassified sequences</taxon>
        <taxon>metagenomes</taxon>
        <taxon>organismal metagenomes</taxon>
    </lineage>
</organism>
<evidence type="ECO:0000313" key="8">
    <source>
        <dbReference type="EMBL" id="VFS22862.1"/>
    </source>
</evidence>
<dbReference type="NCBIfam" id="NF040582">
    <property type="entry name" value="STY4528_fam"/>
    <property type="match status" value="1"/>
</dbReference>
<dbReference type="EMBL" id="CAADIP010000006">
    <property type="protein sequence ID" value="VFR82147.1"/>
    <property type="molecule type" value="Genomic_DNA"/>
</dbReference>
<feature type="region of interest" description="Disordered" evidence="1">
    <location>
        <begin position="24"/>
        <end position="55"/>
    </location>
</feature>
<dbReference type="InterPro" id="IPR047749">
    <property type="entry name" value="STY4528-like"/>
</dbReference>
<dbReference type="AlphaFoldDB" id="A0A484Q0R3"/>
<sequence>MEGPHRTSGPVRLGDLFDKAVTQLQSQWSEPSRTPEPPPRPAPPAQADGFLFSGNRHDSVPRALLRDRRLTPLERNAWQIFHLMLIDDGISAMPTYDQLAPWLASMPCAARASHETVARTLAMLRLTRWISLVRRRRDPRTGRILGNLYVLHDEPLSPYEAIQLDADYLELVSQSLTHASKSIRRVGVHTLQELTQDPLLRGQVLPTRLQVLSQRLAAQDWNTTEAPEPVDNSDSEDGPQDLLRNPLGLASDSEVGGKPSETGSLRNPKTDRTVRKEENIKEVRTVPRTLAPLRLPERFLALKVEQQTGALAALQSVERELQQTLIDEWDARCTSTVIRNPTGYLFGIIQKALRGEFHAWAAQKAQPAPTPPHNEPEPPPVPASAETAMAHIARLRDLLRT</sequence>
<evidence type="ECO:0000313" key="3">
    <source>
        <dbReference type="EMBL" id="VFR42661.1"/>
    </source>
</evidence>
<evidence type="ECO:0000313" key="5">
    <source>
        <dbReference type="EMBL" id="VFR60590.1"/>
    </source>
</evidence>
<feature type="region of interest" description="Disordered" evidence="1">
    <location>
        <begin position="221"/>
        <end position="273"/>
    </location>
</feature>
<dbReference type="EMBL" id="CAADIK010000002">
    <property type="protein sequence ID" value="VFR60590.1"/>
    <property type="molecule type" value="Genomic_DNA"/>
</dbReference>
<dbReference type="EMBL" id="CAADIZ010000018">
    <property type="protein sequence ID" value="VFS22862.1"/>
    <property type="molecule type" value="Genomic_DNA"/>
</dbReference>
<dbReference type="EMBL" id="CAADII010000073">
    <property type="protein sequence ID" value="VFR57153.1"/>
    <property type="molecule type" value="Genomic_DNA"/>
</dbReference>
<accession>A0A484Q0R3</accession>
<gene>
    <name evidence="2" type="ORF">AMP9_4547</name>
    <name evidence="3" type="ORF">ANT2_4366</name>
    <name evidence="6" type="ORF">ANT3_4370</name>
    <name evidence="4" type="ORF">BRI6_4714</name>
    <name evidence="5" type="ORF">BRI9_4716</name>
    <name evidence="7" type="ORF">IVO3_4713</name>
    <name evidence="8" type="ORF">RAN7_4704</name>
</gene>
<evidence type="ECO:0000256" key="1">
    <source>
        <dbReference type="SAM" id="MobiDB-lite"/>
    </source>
</evidence>
<dbReference type="EMBL" id="CAADIG010000014">
    <property type="protein sequence ID" value="VFR42661.1"/>
    <property type="molecule type" value="Genomic_DNA"/>
</dbReference>
<feature type="compositionally biased region" description="Pro residues" evidence="1">
    <location>
        <begin position="368"/>
        <end position="382"/>
    </location>
</feature>
<feature type="compositionally biased region" description="Pro residues" evidence="1">
    <location>
        <begin position="34"/>
        <end position="44"/>
    </location>
</feature>
<proteinExistence type="predicted"/>
<reference evidence="2" key="1">
    <citation type="submission" date="2019-03" db="EMBL/GenBank/DDBJ databases">
        <authorList>
            <person name="Danneels B."/>
        </authorList>
    </citation>
    <scope>NUCLEOTIDE SEQUENCE</scope>
</reference>
<evidence type="ECO:0000313" key="2">
    <source>
        <dbReference type="EMBL" id="VFR30427.1"/>
    </source>
</evidence>
<evidence type="ECO:0000313" key="7">
    <source>
        <dbReference type="EMBL" id="VFR82147.1"/>
    </source>
</evidence>